<proteinExistence type="predicted"/>
<accession>A0A5D2FYR5</accession>
<evidence type="ECO:0000313" key="2">
    <source>
        <dbReference type="Proteomes" id="UP000323506"/>
    </source>
</evidence>
<gene>
    <name evidence="1" type="ORF">ES288_A07G189100v1</name>
</gene>
<dbReference type="Proteomes" id="UP000323506">
    <property type="component" value="Chromosome A07"/>
</dbReference>
<name>A0A5D2FYR5_GOSDA</name>
<sequence>MSVQSFIQECGFDPTISACDEIWDLVQYHLVDVIVYEFYVALKDRKNHRQGETITQVTIQGKEVLTAPLEIYQFYDALYYSHDYLENINLFTFDNLDMEGIINCLIIINYLIEDRCEWTRNANIGMPLKFNTVIKLLMTKLWMQFICTRLAHTHNASDITTYRAMMKCLRSRKQSMYFPHLITTLCRRAEVLMSSVEPFTRLTTSVIRDNMYGQFVELQRKQK</sequence>
<protein>
    <submittedName>
        <fullName evidence="1">Uncharacterized protein</fullName>
    </submittedName>
</protein>
<evidence type="ECO:0000313" key="1">
    <source>
        <dbReference type="EMBL" id="TYH10590.1"/>
    </source>
</evidence>
<dbReference type="EMBL" id="CM017694">
    <property type="protein sequence ID" value="TYH10590.1"/>
    <property type="molecule type" value="Genomic_DNA"/>
</dbReference>
<dbReference type="AlphaFoldDB" id="A0A5D2FYR5"/>
<reference evidence="1 2" key="1">
    <citation type="submission" date="2019-06" db="EMBL/GenBank/DDBJ databases">
        <title>WGS assembly of Gossypium darwinii.</title>
        <authorList>
            <person name="Chen Z.J."/>
            <person name="Sreedasyam A."/>
            <person name="Ando A."/>
            <person name="Song Q."/>
            <person name="De L."/>
            <person name="Hulse-Kemp A."/>
            <person name="Ding M."/>
            <person name="Ye W."/>
            <person name="Kirkbride R."/>
            <person name="Jenkins J."/>
            <person name="Plott C."/>
            <person name="Lovell J."/>
            <person name="Lin Y.-M."/>
            <person name="Vaughn R."/>
            <person name="Liu B."/>
            <person name="Li W."/>
            <person name="Simpson S."/>
            <person name="Scheffler B."/>
            <person name="Saski C."/>
            <person name="Grover C."/>
            <person name="Hu G."/>
            <person name="Conover J."/>
            <person name="Carlson J."/>
            <person name="Shu S."/>
            <person name="Boston L."/>
            <person name="Williams M."/>
            <person name="Peterson D."/>
            <person name="Mcgee K."/>
            <person name="Jones D."/>
            <person name="Wendel J."/>
            <person name="Stelly D."/>
            <person name="Grimwood J."/>
            <person name="Schmutz J."/>
        </authorList>
    </citation>
    <scope>NUCLEOTIDE SEQUENCE [LARGE SCALE GENOMIC DNA]</scope>
    <source>
        <strain evidence="1">1808015.09</strain>
    </source>
</reference>
<organism evidence="1 2">
    <name type="scientific">Gossypium darwinii</name>
    <name type="common">Darwin's cotton</name>
    <name type="synonym">Gossypium barbadense var. darwinii</name>
    <dbReference type="NCBI Taxonomy" id="34276"/>
    <lineage>
        <taxon>Eukaryota</taxon>
        <taxon>Viridiplantae</taxon>
        <taxon>Streptophyta</taxon>
        <taxon>Embryophyta</taxon>
        <taxon>Tracheophyta</taxon>
        <taxon>Spermatophyta</taxon>
        <taxon>Magnoliopsida</taxon>
        <taxon>eudicotyledons</taxon>
        <taxon>Gunneridae</taxon>
        <taxon>Pentapetalae</taxon>
        <taxon>rosids</taxon>
        <taxon>malvids</taxon>
        <taxon>Malvales</taxon>
        <taxon>Malvaceae</taxon>
        <taxon>Malvoideae</taxon>
        <taxon>Gossypium</taxon>
    </lineage>
</organism>
<keyword evidence="2" id="KW-1185">Reference proteome</keyword>